<dbReference type="WBParaSite" id="RSKR_0000647700.1">
    <property type="protein sequence ID" value="RSKR_0000647700.1"/>
    <property type="gene ID" value="RSKR_0000647700"/>
</dbReference>
<evidence type="ECO:0000313" key="2">
    <source>
        <dbReference type="WBParaSite" id="RSKR_0000647700.1"/>
    </source>
</evidence>
<name>A0AC35U193_9BILA</name>
<evidence type="ECO:0000313" key="1">
    <source>
        <dbReference type="Proteomes" id="UP000095286"/>
    </source>
</evidence>
<dbReference type="Proteomes" id="UP000095286">
    <property type="component" value="Unplaced"/>
</dbReference>
<reference evidence="2" key="1">
    <citation type="submission" date="2016-11" db="UniProtKB">
        <authorList>
            <consortium name="WormBaseParasite"/>
        </authorList>
    </citation>
    <scope>IDENTIFICATION</scope>
    <source>
        <strain evidence="2">KR3021</strain>
    </source>
</reference>
<organism evidence="1 2">
    <name type="scientific">Rhabditophanes sp. KR3021</name>
    <dbReference type="NCBI Taxonomy" id="114890"/>
    <lineage>
        <taxon>Eukaryota</taxon>
        <taxon>Metazoa</taxon>
        <taxon>Ecdysozoa</taxon>
        <taxon>Nematoda</taxon>
        <taxon>Chromadorea</taxon>
        <taxon>Rhabditida</taxon>
        <taxon>Tylenchina</taxon>
        <taxon>Panagrolaimomorpha</taxon>
        <taxon>Strongyloidoidea</taxon>
        <taxon>Alloionematidae</taxon>
        <taxon>Rhabditophanes</taxon>
    </lineage>
</organism>
<accession>A0AC35U193</accession>
<protein>
    <submittedName>
        <fullName evidence="2">Sterile domain-containing protein</fullName>
    </submittedName>
</protein>
<sequence>MFITNCLLSSAKSGAIKVTKSVPLGSQLNKGPKTFKEKADEFIQSNVGKKLKLYLLTGTMISYPIGALIANGPLINQTFPLRYNVDYNIGDKLKTLVKEEYERFLGKENRIQKDANITYSVNKSSDMMDSIGKSSMSVRFGAHIALPFYTSFNNLEEASKYCKRNFKTMNYLGKTFSIDWDSESGHKLLEAMVLTDNAKRFVITRDMYANDGYEAYGNRSLSWATWTAFSSIFTFWVHQRSKLCNGSALSFAICYPLFLTCAWFSNTQWHDLYRYMQDIHADHESSHISFDHCAGGKEYYYKMLQRNRIIREFMPSGKELISAAGNIRSERTSFITRYDLLKDVSKEDDELKEVVSGDTW</sequence>
<proteinExistence type="predicted"/>